<dbReference type="AlphaFoldDB" id="A0AAE0CCW3"/>
<comment type="catalytic activity">
    <reaction evidence="1">
        <text>[protein]-peptidylproline (omega=180) = [protein]-peptidylproline (omega=0)</text>
        <dbReference type="Rhea" id="RHEA:16237"/>
        <dbReference type="Rhea" id="RHEA-COMP:10747"/>
        <dbReference type="Rhea" id="RHEA-COMP:10748"/>
        <dbReference type="ChEBI" id="CHEBI:83833"/>
        <dbReference type="ChEBI" id="CHEBI:83834"/>
        <dbReference type="EC" id="5.2.1.8"/>
    </reaction>
</comment>
<dbReference type="PROSITE" id="PS50059">
    <property type="entry name" value="FKBP_PPIASE"/>
    <property type="match status" value="1"/>
</dbReference>
<proteinExistence type="predicted"/>
<dbReference type="Pfam" id="PF00254">
    <property type="entry name" value="FKBP_C"/>
    <property type="match status" value="1"/>
</dbReference>
<accession>A0AAE0CCW3</accession>
<dbReference type="GO" id="GO:0009579">
    <property type="term" value="C:thylakoid"/>
    <property type="evidence" value="ECO:0007669"/>
    <property type="project" value="TreeGrafter"/>
</dbReference>
<reference evidence="3 4" key="1">
    <citation type="journal article" date="2015" name="Genome Biol. Evol.">
        <title>Comparative Genomics of a Bacterivorous Green Alga Reveals Evolutionary Causalities and Consequences of Phago-Mixotrophic Mode of Nutrition.</title>
        <authorList>
            <person name="Burns J.A."/>
            <person name="Paasch A."/>
            <person name="Narechania A."/>
            <person name="Kim E."/>
        </authorList>
    </citation>
    <scope>NUCLEOTIDE SEQUENCE [LARGE SCALE GENOMIC DNA]</scope>
    <source>
        <strain evidence="3 4">PLY_AMNH</strain>
    </source>
</reference>
<organism evidence="3 4">
    <name type="scientific">Cymbomonas tetramitiformis</name>
    <dbReference type="NCBI Taxonomy" id="36881"/>
    <lineage>
        <taxon>Eukaryota</taxon>
        <taxon>Viridiplantae</taxon>
        <taxon>Chlorophyta</taxon>
        <taxon>Pyramimonadophyceae</taxon>
        <taxon>Pyramimonadales</taxon>
        <taxon>Pyramimonadaceae</taxon>
        <taxon>Cymbomonas</taxon>
    </lineage>
</organism>
<gene>
    <name evidence="3" type="ORF">CYMTET_38030</name>
</gene>
<dbReference type="PANTHER" id="PTHR47717">
    <property type="entry name" value="PEPTIDYL-PROLYL CIS-TRANS ISOMERASE FKBP19, CHLOROPLASTIC"/>
    <property type="match status" value="1"/>
</dbReference>
<keyword evidence="1" id="KW-0413">Isomerase</keyword>
<protein>
    <recommendedName>
        <fullName evidence="1">peptidylprolyl isomerase</fullName>
        <ecNumber evidence="1">5.2.1.8</ecNumber>
    </recommendedName>
</protein>
<dbReference type="GO" id="GO:0009507">
    <property type="term" value="C:chloroplast"/>
    <property type="evidence" value="ECO:0007669"/>
    <property type="project" value="TreeGrafter"/>
</dbReference>
<name>A0AAE0CCW3_9CHLO</name>
<evidence type="ECO:0000256" key="1">
    <source>
        <dbReference type="PROSITE-ProRule" id="PRU00277"/>
    </source>
</evidence>
<keyword evidence="1" id="KW-0697">Rotamase</keyword>
<dbReference type="Proteomes" id="UP001190700">
    <property type="component" value="Unassembled WGS sequence"/>
</dbReference>
<dbReference type="PANTHER" id="PTHR47717:SF1">
    <property type="entry name" value="PEPTIDYL-PROLYL CIS-TRANS ISOMERASE FKBP19, CHLOROPLASTIC"/>
    <property type="match status" value="1"/>
</dbReference>
<evidence type="ECO:0000313" key="3">
    <source>
        <dbReference type="EMBL" id="KAK3252686.1"/>
    </source>
</evidence>
<keyword evidence="4" id="KW-1185">Reference proteome</keyword>
<dbReference type="EMBL" id="LGRX02025269">
    <property type="protein sequence ID" value="KAK3252686.1"/>
    <property type="molecule type" value="Genomic_DNA"/>
</dbReference>
<evidence type="ECO:0000259" key="2">
    <source>
        <dbReference type="PROSITE" id="PS50059"/>
    </source>
</evidence>
<feature type="domain" description="PPIase FKBP-type" evidence="2">
    <location>
        <begin position="57"/>
        <end position="178"/>
    </location>
</feature>
<evidence type="ECO:0000313" key="4">
    <source>
        <dbReference type="Proteomes" id="UP001190700"/>
    </source>
</evidence>
<dbReference type="InterPro" id="IPR044208">
    <property type="entry name" value="FKBP19-like"/>
</dbReference>
<sequence length="199" mass="21351">MTGSFEQAEASTCVEMPALQGRGYCKPATIYEDYVLTDSGLQYKDFRLGAGDVPQAGDKVVVDWDGYTVGYFGRIIQAKNLSKGGAFEDGDVGFLRFTLDSGAVIPAFEEALYGMRVGGIRRILVPPGPLNYPEDTGFKKIGPVPDTRSGKNALGFVVVNEGAIDKTLLFDIELLGIGANAKARRAEGTWIAGPFAENK</sequence>
<dbReference type="GO" id="GO:0003755">
    <property type="term" value="F:peptidyl-prolyl cis-trans isomerase activity"/>
    <property type="evidence" value="ECO:0007669"/>
    <property type="project" value="UniProtKB-KW"/>
</dbReference>
<dbReference type="InterPro" id="IPR046357">
    <property type="entry name" value="PPIase_dom_sf"/>
</dbReference>
<comment type="caution">
    <text evidence="3">The sequence shown here is derived from an EMBL/GenBank/DDBJ whole genome shotgun (WGS) entry which is preliminary data.</text>
</comment>
<dbReference type="EC" id="5.2.1.8" evidence="1"/>
<dbReference type="SUPFAM" id="SSF54534">
    <property type="entry name" value="FKBP-like"/>
    <property type="match status" value="1"/>
</dbReference>
<dbReference type="Gene3D" id="3.10.50.40">
    <property type="match status" value="1"/>
</dbReference>
<dbReference type="InterPro" id="IPR001179">
    <property type="entry name" value="PPIase_FKBP_dom"/>
</dbReference>